<keyword evidence="4" id="KW-1185">Reference proteome</keyword>
<proteinExistence type="predicted"/>
<dbReference type="RefSeq" id="WP_051820504.1">
    <property type="nucleotide sequence ID" value="NZ_JBIBDZ010000013.1"/>
</dbReference>
<dbReference type="Pfam" id="PF13466">
    <property type="entry name" value="STAS_2"/>
    <property type="match status" value="1"/>
</dbReference>
<sequence length="138" mass="15099">MTPYLPADLTVTVHSVEPYSLYLAIAGELDYTTTAQFTYEVNEALDSHRAQQGPVLKDLHLDWSSLTGIDSSALTALLLLHRRAHPEGITLHLHRQPAQMTRILELTGVAGYLTQDAPTVHPPGDSTPDEPTETDVTS</sequence>
<feature type="region of interest" description="Disordered" evidence="1">
    <location>
        <begin position="115"/>
        <end position="138"/>
    </location>
</feature>
<dbReference type="InterPro" id="IPR002645">
    <property type="entry name" value="STAS_dom"/>
</dbReference>
<dbReference type="PROSITE" id="PS50801">
    <property type="entry name" value="STAS"/>
    <property type="match status" value="1"/>
</dbReference>
<dbReference type="Proteomes" id="UP001602370">
    <property type="component" value="Unassembled WGS sequence"/>
</dbReference>
<evidence type="ECO:0000313" key="4">
    <source>
        <dbReference type="Proteomes" id="UP001602370"/>
    </source>
</evidence>
<evidence type="ECO:0000313" key="3">
    <source>
        <dbReference type="EMBL" id="MFF5923363.1"/>
    </source>
</evidence>
<dbReference type="InterPro" id="IPR058548">
    <property type="entry name" value="MlaB-like_STAS"/>
</dbReference>
<dbReference type="SUPFAM" id="SSF52091">
    <property type="entry name" value="SpoIIaa-like"/>
    <property type="match status" value="1"/>
</dbReference>
<reference evidence="3 4" key="1">
    <citation type="submission" date="2024-10" db="EMBL/GenBank/DDBJ databases">
        <title>The Natural Products Discovery Center: Release of the First 8490 Sequenced Strains for Exploring Actinobacteria Biosynthetic Diversity.</title>
        <authorList>
            <person name="Kalkreuter E."/>
            <person name="Kautsar S.A."/>
            <person name="Yang D."/>
            <person name="Bader C.D."/>
            <person name="Teijaro C.N."/>
            <person name="Fluegel L."/>
            <person name="Davis C.M."/>
            <person name="Simpson J.R."/>
            <person name="Lauterbach L."/>
            <person name="Steele A.D."/>
            <person name="Gui C."/>
            <person name="Meng S."/>
            <person name="Li G."/>
            <person name="Viehrig K."/>
            <person name="Ye F."/>
            <person name="Su P."/>
            <person name="Kiefer A.F."/>
            <person name="Nichols A."/>
            <person name="Cepeda A.J."/>
            <person name="Yan W."/>
            <person name="Fan B."/>
            <person name="Jiang Y."/>
            <person name="Adhikari A."/>
            <person name="Zheng C.-J."/>
            <person name="Schuster L."/>
            <person name="Cowan T.M."/>
            <person name="Smanski M.J."/>
            <person name="Chevrette M.G."/>
            <person name="De Carvalho L.P.S."/>
            <person name="Shen B."/>
        </authorList>
    </citation>
    <scope>NUCLEOTIDE SEQUENCE [LARGE SCALE GENOMIC DNA]</scope>
    <source>
        <strain evidence="3 4">NPDC012605</strain>
    </source>
</reference>
<organism evidence="3 4">
    <name type="scientific">Streptomyces flavochromogenes</name>
    <dbReference type="NCBI Taxonomy" id="68199"/>
    <lineage>
        <taxon>Bacteria</taxon>
        <taxon>Bacillati</taxon>
        <taxon>Actinomycetota</taxon>
        <taxon>Actinomycetes</taxon>
        <taxon>Kitasatosporales</taxon>
        <taxon>Streptomycetaceae</taxon>
        <taxon>Streptomyces</taxon>
    </lineage>
</organism>
<evidence type="ECO:0000256" key="1">
    <source>
        <dbReference type="SAM" id="MobiDB-lite"/>
    </source>
</evidence>
<comment type="caution">
    <text evidence="3">The sequence shown here is derived from an EMBL/GenBank/DDBJ whole genome shotgun (WGS) entry which is preliminary data.</text>
</comment>
<feature type="domain" description="STAS" evidence="2">
    <location>
        <begin position="23"/>
        <end position="109"/>
    </location>
</feature>
<evidence type="ECO:0000259" key="2">
    <source>
        <dbReference type="PROSITE" id="PS50801"/>
    </source>
</evidence>
<feature type="compositionally biased region" description="Acidic residues" evidence="1">
    <location>
        <begin position="127"/>
        <end position="138"/>
    </location>
</feature>
<name>A0ABW6Y0T7_9ACTN</name>
<dbReference type="InterPro" id="IPR036513">
    <property type="entry name" value="STAS_dom_sf"/>
</dbReference>
<protein>
    <submittedName>
        <fullName evidence="3">STAS domain-containing protein</fullName>
    </submittedName>
</protein>
<accession>A0ABW6Y0T7</accession>
<gene>
    <name evidence="3" type="ORF">ACFY8C_34350</name>
</gene>
<dbReference type="EMBL" id="JBIBDZ010000013">
    <property type="protein sequence ID" value="MFF5923363.1"/>
    <property type="molecule type" value="Genomic_DNA"/>
</dbReference>
<dbReference type="Gene3D" id="3.30.750.24">
    <property type="entry name" value="STAS domain"/>
    <property type="match status" value="1"/>
</dbReference>